<proteinExistence type="predicted"/>
<evidence type="ECO:0000256" key="1">
    <source>
        <dbReference type="SAM" id="MobiDB-lite"/>
    </source>
</evidence>
<comment type="caution">
    <text evidence="2">The sequence shown here is derived from an EMBL/GenBank/DDBJ whole genome shotgun (WGS) entry which is preliminary data.</text>
</comment>
<evidence type="ECO:0000313" key="2">
    <source>
        <dbReference type="EMBL" id="MDQ0412338.1"/>
    </source>
</evidence>
<dbReference type="Proteomes" id="UP001242313">
    <property type="component" value="Unassembled WGS sequence"/>
</dbReference>
<dbReference type="EMBL" id="JAUSUN010000002">
    <property type="protein sequence ID" value="MDQ0412338.1"/>
    <property type="molecule type" value="Genomic_DNA"/>
</dbReference>
<organism evidence="2 3">
    <name type="scientific">Mesobacillus stamsii</name>
    <dbReference type="NCBI Taxonomy" id="225347"/>
    <lineage>
        <taxon>Bacteria</taxon>
        <taxon>Bacillati</taxon>
        <taxon>Bacillota</taxon>
        <taxon>Bacilli</taxon>
        <taxon>Bacillales</taxon>
        <taxon>Bacillaceae</taxon>
        <taxon>Mesobacillus</taxon>
    </lineage>
</organism>
<evidence type="ECO:0000313" key="3">
    <source>
        <dbReference type="Proteomes" id="UP001242313"/>
    </source>
</evidence>
<name>A0ABU0FR05_9BACI</name>
<reference evidence="2 3" key="1">
    <citation type="submission" date="2023-07" db="EMBL/GenBank/DDBJ databases">
        <title>Genomic Encyclopedia of Type Strains, Phase IV (KMG-IV): sequencing the most valuable type-strain genomes for metagenomic binning, comparative biology and taxonomic classification.</title>
        <authorList>
            <person name="Goeker M."/>
        </authorList>
    </citation>
    <scope>NUCLEOTIDE SEQUENCE [LARGE SCALE GENOMIC DNA]</scope>
    <source>
        <strain evidence="2 3">DSM 19598</strain>
    </source>
</reference>
<gene>
    <name evidence="2" type="ORF">J2S25_000518</name>
</gene>
<keyword evidence="3" id="KW-1185">Reference proteome</keyword>
<sequence>MSRIGYQKNEKPGENRLLSERFERSEEEAHLTPRGKRVSGVEIDYYPKPKKDRAVIARFF</sequence>
<protein>
    <submittedName>
        <fullName evidence="2">Uncharacterized protein</fullName>
    </submittedName>
</protein>
<feature type="compositionally biased region" description="Basic and acidic residues" evidence="1">
    <location>
        <begin position="8"/>
        <end position="31"/>
    </location>
</feature>
<accession>A0ABU0FR05</accession>
<feature type="region of interest" description="Disordered" evidence="1">
    <location>
        <begin position="1"/>
        <end position="34"/>
    </location>
</feature>